<keyword evidence="3" id="KW-1185">Reference proteome</keyword>
<evidence type="ECO:0000313" key="3">
    <source>
        <dbReference type="Proteomes" id="UP000521943"/>
    </source>
</evidence>
<evidence type="ECO:0000256" key="1">
    <source>
        <dbReference type="SAM" id="MobiDB-lite"/>
    </source>
</evidence>
<evidence type="ECO:0000313" key="2">
    <source>
        <dbReference type="EMBL" id="KAF6762770.1"/>
    </source>
</evidence>
<protein>
    <submittedName>
        <fullName evidence="2">Uncharacterized protein</fullName>
    </submittedName>
</protein>
<dbReference type="EMBL" id="JACGCI010000007">
    <property type="protein sequence ID" value="KAF6762770.1"/>
    <property type="molecule type" value="Genomic_DNA"/>
</dbReference>
<feature type="region of interest" description="Disordered" evidence="1">
    <location>
        <begin position="1"/>
        <end position="24"/>
    </location>
</feature>
<feature type="region of interest" description="Disordered" evidence="1">
    <location>
        <begin position="617"/>
        <end position="672"/>
    </location>
</feature>
<feature type="region of interest" description="Disordered" evidence="1">
    <location>
        <begin position="483"/>
        <end position="546"/>
    </location>
</feature>
<sequence length="672" mass="75620">MPVRPSSHSVLKSVSTTKAASSLLPKPHNARRLTANATRNTAVAVPALARFVATSAPPPSPAVKLLFEKRYADLKRALYIDGSPTRVWNSYTDLLNSSGFQTLPIEIHQEVLRRCTPPAQEIRIASARRKISGAKSRIPHLHEGRFQAIIRNIQISRGTPTLEDYHFVLEQFAAVGNYIGSVQVYNELKGVNHTPTAKTFGLILQAIAHRFTLHIHKAARLDVVRDARKVCDQVLADMKELDVPIVPANIDLTLRVLKETMDYEAFEGFMRWAYGIDLAYPDRIPLELLERKSSATTQHLPVPFTTHALNTTIDFLGRLGNMSKMIQAFEVLTQPLPHAEAHFFSSFEEDEEDVGAVLNGPRPSFTPPTAQPNSTTYSLLIRHAAQARNGTLARHYLNEAFWLNRQVSHRLRHATFNIPNAELQQPTFMLNRHMIIPVVWFGDSDKKYKLLSWLRRKLPEVIRLKESELDHHIRRHAHHEMLAGRTHPASVPPASPAPTTSPSSATVPASSPSDASPTQQSPDPIFDLDFDSTRHPSPSAPKPFNPELHISLLQRDVEELIQVSERVDFLLSRTAERIKERLGRRVWAKKNIYLAHVSQRRVVTKTKWAEIVNFRDAAEQEESRPAESTPLESQEQTVESSPRQEIQSPSLSSETSSDSTARELPPHMRGRS</sequence>
<dbReference type="OrthoDB" id="276151at2759"/>
<feature type="compositionally biased region" description="Low complexity" evidence="1">
    <location>
        <begin position="497"/>
        <end position="524"/>
    </location>
</feature>
<comment type="caution">
    <text evidence="2">The sequence shown here is derived from an EMBL/GenBank/DDBJ whole genome shotgun (WGS) entry which is preliminary data.</text>
</comment>
<reference evidence="2 3" key="1">
    <citation type="submission" date="2020-07" db="EMBL/GenBank/DDBJ databases">
        <title>Comparative genomics of pyrophilous fungi reveals a link between fire events and developmental genes.</title>
        <authorList>
            <consortium name="DOE Joint Genome Institute"/>
            <person name="Steindorff A.S."/>
            <person name="Carver A."/>
            <person name="Calhoun S."/>
            <person name="Stillman K."/>
            <person name="Liu H."/>
            <person name="Lipzen A."/>
            <person name="Pangilinan J."/>
            <person name="Labutti K."/>
            <person name="Bruns T.D."/>
            <person name="Grigoriev I.V."/>
        </authorList>
    </citation>
    <scope>NUCLEOTIDE SEQUENCE [LARGE SCALE GENOMIC DNA]</scope>
    <source>
        <strain evidence="2 3">CBS 144469</strain>
    </source>
</reference>
<organism evidence="2 3">
    <name type="scientific">Ephemerocybe angulata</name>
    <dbReference type="NCBI Taxonomy" id="980116"/>
    <lineage>
        <taxon>Eukaryota</taxon>
        <taxon>Fungi</taxon>
        <taxon>Dikarya</taxon>
        <taxon>Basidiomycota</taxon>
        <taxon>Agaricomycotina</taxon>
        <taxon>Agaricomycetes</taxon>
        <taxon>Agaricomycetidae</taxon>
        <taxon>Agaricales</taxon>
        <taxon>Agaricineae</taxon>
        <taxon>Psathyrellaceae</taxon>
        <taxon>Ephemerocybe</taxon>
    </lineage>
</organism>
<accession>A0A8H6MBY2</accession>
<dbReference type="AlphaFoldDB" id="A0A8H6MBY2"/>
<feature type="compositionally biased region" description="Polar residues" evidence="1">
    <location>
        <begin position="1"/>
        <end position="20"/>
    </location>
</feature>
<proteinExistence type="predicted"/>
<gene>
    <name evidence="2" type="ORF">DFP72DRAFT_566833</name>
</gene>
<feature type="compositionally biased region" description="Low complexity" evidence="1">
    <location>
        <begin position="648"/>
        <end position="659"/>
    </location>
</feature>
<dbReference type="Proteomes" id="UP000521943">
    <property type="component" value="Unassembled WGS sequence"/>
</dbReference>
<feature type="compositionally biased region" description="Polar residues" evidence="1">
    <location>
        <begin position="630"/>
        <end position="647"/>
    </location>
</feature>
<name>A0A8H6MBY2_9AGAR</name>